<evidence type="ECO:0000313" key="9">
    <source>
        <dbReference type="EMBL" id="KAA2264019.1"/>
    </source>
</evidence>
<evidence type="ECO:0000256" key="5">
    <source>
        <dbReference type="ARBA" id="ARBA00022989"/>
    </source>
</evidence>
<protein>
    <submittedName>
        <fullName evidence="9">ABC transporter permease</fullName>
    </submittedName>
</protein>
<dbReference type="RefSeq" id="WP_149848926.1">
    <property type="nucleotide sequence ID" value="NZ_VUOB01000013.1"/>
</dbReference>
<keyword evidence="2 7" id="KW-0813">Transport</keyword>
<evidence type="ECO:0000313" key="10">
    <source>
        <dbReference type="Proteomes" id="UP000323454"/>
    </source>
</evidence>
<reference evidence="9 10" key="2">
    <citation type="submission" date="2019-09" db="EMBL/GenBank/DDBJ databases">
        <authorList>
            <person name="Jin C."/>
        </authorList>
    </citation>
    <scope>NUCLEOTIDE SEQUENCE [LARGE SCALE GENOMIC DNA]</scope>
    <source>
        <strain evidence="9 10">AN110305</strain>
    </source>
</reference>
<evidence type="ECO:0000256" key="3">
    <source>
        <dbReference type="ARBA" id="ARBA00022475"/>
    </source>
</evidence>
<keyword evidence="5 7" id="KW-1133">Transmembrane helix</keyword>
<evidence type="ECO:0000256" key="4">
    <source>
        <dbReference type="ARBA" id="ARBA00022692"/>
    </source>
</evidence>
<dbReference type="SUPFAM" id="SSF161098">
    <property type="entry name" value="MetI-like"/>
    <property type="match status" value="1"/>
</dbReference>
<keyword evidence="3" id="KW-1003">Cell membrane</keyword>
<gene>
    <name evidence="9" type="ORF">F0L68_08485</name>
</gene>
<evidence type="ECO:0000256" key="1">
    <source>
        <dbReference type="ARBA" id="ARBA00004651"/>
    </source>
</evidence>
<name>A0A5B2XM74_9PSEU</name>
<dbReference type="PANTHER" id="PTHR43163">
    <property type="entry name" value="DIPEPTIDE TRANSPORT SYSTEM PERMEASE PROTEIN DPPB-RELATED"/>
    <property type="match status" value="1"/>
</dbReference>
<dbReference type="Pfam" id="PF00528">
    <property type="entry name" value="BPD_transp_1"/>
    <property type="match status" value="1"/>
</dbReference>
<dbReference type="PANTHER" id="PTHR43163:SF6">
    <property type="entry name" value="DIPEPTIDE TRANSPORT SYSTEM PERMEASE PROTEIN DPPB-RELATED"/>
    <property type="match status" value="1"/>
</dbReference>
<dbReference type="OrthoDB" id="147639at2"/>
<comment type="subcellular location">
    <subcellularLocation>
        <location evidence="1 7">Cell membrane</location>
        <topology evidence="1 7">Multi-pass membrane protein</topology>
    </subcellularLocation>
</comment>
<evidence type="ECO:0000259" key="8">
    <source>
        <dbReference type="PROSITE" id="PS50928"/>
    </source>
</evidence>
<feature type="transmembrane region" description="Helical" evidence="7">
    <location>
        <begin position="256"/>
        <end position="282"/>
    </location>
</feature>
<reference evidence="9 10" key="1">
    <citation type="submission" date="2019-09" db="EMBL/GenBank/DDBJ databases">
        <title>Goodfellowia gen. nov., a new genus of the Pseudonocardineae related to Actinoalloteichus, containing Goodfellowia coeruleoviolacea gen. nov., comb. nov. gen. nov., comb. nov.</title>
        <authorList>
            <person name="Labeda D."/>
        </authorList>
    </citation>
    <scope>NUCLEOTIDE SEQUENCE [LARGE SCALE GENOMIC DNA]</scope>
    <source>
        <strain evidence="9 10">AN110305</strain>
    </source>
</reference>
<comment type="similarity">
    <text evidence="7">Belongs to the binding-protein-dependent transport system permease family.</text>
</comment>
<sequence>MFRYIIRRILISIPMLIVASFLCFALTSVMGDPLGEWKLQKPRTPAEISAAYARTGYDKPLIPRYVNWAEHFVQGDWGETVTPGNAGEKVKPKVIDAFWTTSKLVIGSEIIALILGMLIGVIGAVRQYSIFDYGATGFAFTMFSMPLFCIALILKNGGIQLNNWLESVTGDASNRWIVTSGPPVGGFTGGIGQQIFQYTGAYILPTICLVSVQFALYSRFQRASMLDVLNQDYVRTAQAKGISQARVVFKHAYRNALIPIATVASLNFGALVGGAVITETVFGWSGMGKLLVDSITKLEPYMVLGLMMSTAVFVVLFNLIADVLYAFLDPRIRLD</sequence>
<evidence type="ECO:0000256" key="2">
    <source>
        <dbReference type="ARBA" id="ARBA00022448"/>
    </source>
</evidence>
<dbReference type="GO" id="GO:0005886">
    <property type="term" value="C:plasma membrane"/>
    <property type="evidence" value="ECO:0007669"/>
    <property type="project" value="UniProtKB-SubCell"/>
</dbReference>
<organism evidence="9 10">
    <name type="scientific">Solihabitans fulvus</name>
    <dbReference type="NCBI Taxonomy" id="1892852"/>
    <lineage>
        <taxon>Bacteria</taxon>
        <taxon>Bacillati</taxon>
        <taxon>Actinomycetota</taxon>
        <taxon>Actinomycetes</taxon>
        <taxon>Pseudonocardiales</taxon>
        <taxon>Pseudonocardiaceae</taxon>
        <taxon>Solihabitans</taxon>
    </lineage>
</organism>
<dbReference type="InterPro" id="IPR035906">
    <property type="entry name" value="MetI-like_sf"/>
</dbReference>
<dbReference type="GO" id="GO:0055085">
    <property type="term" value="P:transmembrane transport"/>
    <property type="evidence" value="ECO:0007669"/>
    <property type="project" value="InterPro"/>
</dbReference>
<feature type="transmembrane region" description="Helical" evidence="7">
    <location>
        <begin position="302"/>
        <end position="328"/>
    </location>
</feature>
<dbReference type="AlphaFoldDB" id="A0A5B2XM74"/>
<keyword evidence="6 7" id="KW-0472">Membrane</keyword>
<proteinExistence type="inferred from homology"/>
<dbReference type="EMBL" id="VUOB01000013">
    <property type="protein sequence ID" value="KAA2264019.1"/>
    <property type="molecule type" value="Genomic_DNA"/>
</dbReference>
<feature type="domain" description="ABC transmembrane type-1" evidence="8">
    <location>
        <begin position="98"/>
        <end position="325"/>
    </location>
</feature>
<dbReference type="InterPro" id="IPR000515">
    <property type="entry name" value="MetI-like"/>
</dbReference>
<feature type="transmembrane region" description="Helical" evidence="7">
    <location>
        <begin position="195"/>
        <end position="217"/>
    </location>
</feature>
<dbReference type="CDD" id="cd06261">
    <property type="entry name" value="TM_PBP2"/>
    <property type="match status" value="1"/>
</dbReference>
<dbReference type="Pfam" id="PF19300">
    <property type="entry name" value="BPD_transp_1_N"/>
    <property type="match status" value="1"/>
</dbReference>
<evidence type="ECO:0000256" key="6">
    <source>
        <dbReference type="ARBA" id="ARBA00023136"/>
    </source>
</evidence>
<feature type="transmembrane region" description="Helical" evidence="7">
    <location>
        <begin position="137"/>
        <end position="154"/>
    </location>
</feature>
<dbReference type="PROSITE" id="PS50928">
    <property type="entry name" value="ABC_TM1"/>
    <property type="match status" value="1"/>
</dbReference>
<dbReference type="Proteomes" id="UP000323454">
    <property type="component" value="Unassembled WGS sequence"/>
</dbReference>
<keyword evidence="10" id="KW-1185">Reference proteome</keyword>
<dbReference type="Gene3D" id="1.10.3720.10">
    <property type="entry name" value="MetI-like"/>
    <property type="match status" value="1"/>
</dbReference>
<feature type="transmembrane region" description="Helical" evidence="7">
    <location>
        <begin position="104"/>
        <end position="125"/>
    </location>
</feature>
<keyword evidence="4 7" id="KW-0812">Transmembrane</keyword>
<evidence type="ECO:0000256" key="7">
    <source>
        <dbReference type="RuleBase" id="RU363032"/>
    </source>
</evidence>
<comment type="caution">
    <text evidence="9">The sequence shown here is derived from an EMBL/GenBank/DDBJ whole genome shotgun (WGS) entry which is preliminary data.</text>
</comment>
<accession>A0A5B2XM74</accession>
<dbReference type="InterPro" id="IPR045621">
    <property type="entry name" value="BPD_transp_1_N"/>
</dbReference>